<keyword evidence="3" id="KW-0862">Zinc</keyword>
<dbReference type="InterPro" id="IPR036388">
    <property type="entry name" value="WH-like_DNA-bd_sf"/>
</dbReference>
<evidence type="ECO:0000256" key="3">
    <source>
        <dbReference type="ARBA" id="ARBA00022833"/>
    </source>
</evidence>
<proteinExistence type="inferred from homology"/>
<evidence type="ECO:0000256" key="2">
    <source>
        <dbReference type="ARBA" id="ARBA00022491"/>
    </source>
</evidence>
<gene>
    <name evidence="7" type="ORF">VB738_07660</name>
</gene>
<keyword evidence="6" id="KW-0804">Transcription</keyword>
<dbReference type="Gene3D" id="1.10.10.10">
    <property type="entry name" value="Winged helix-like DNA-binding domain superfamily/Winged helix DNA-binding domain"/>
    <property type="match status" value="1"/>
</dbReference>
<dbReference type="InterPro" id="IPR043135">
    <property type="entry name" value="Fur_C"/>
</dbReference>
<keyword evidence="5" id="KW-0238">DNA-binding</keyword>
<reference evidence="7 8" key="1">
    <citation type="submission" date="2023-12" db="EMBL/GenBank/DDBJ databases">
        <title>Baltic Sea Cyanobacteria.</title>
        <authorList>
            <person name="Delbaje E."/>
            <person name="Fewer D.P."/>
            <person name="Shishido T.K."/>
        </authorList>
    </citation>
    <scope>NUCLEOTIDE SEQUENCE [LARGE SCALE GENOMIC DNA]</scope>
    <source>
        <strain evidence="7 8">UHCC 0139</strain>
    </source>
</reference>
<dbReference type="InterPro" id="IPR002481">
    <property type="entry name" value="FUR"/>
</dbReference>
<dbReference type="PANTHER" id="PTHR33202">
    <property type="entry name" value="ZINC UPTAKE REGULATION PROTEIN"/>
    <property type="match status" value="1"/>
</dbReference>
<dbReference type="Proteomes" id="UP001304461">
    <property type="component" value="Unassembled WGS sequence"/>
</dbReference>
<accession>A0ABU5RTQ9</accession>
<evidence type="ECO:0000256" key="1">
    <source>
        <dbReference type="ARBA" id="ARBA00007957"/>
    </source>
</evidence>
<evidence type="ECO:0000256" key="6">
    <source>
        <dbReference type="ARBA" id="ARBA00023163"/>
    </source>
</evidence>
<evidence type="ECO:0000256" key="5">
    <source>
        <dbReference type="ARBA" id="ARBA00023125"/>
    </source>
</evidence>
<name>A0ABU5RTQ9_9CYAN</name>
<dbReference type="PANTHER" id="PTHR33202:SF19">
    <property type="entry name" value="FERRIC UPTAKE REGULATION PROTEIN"/>
    <property type="match status" value="1"/>
</dbReference>
<dbReference type="CDD" id="cd07153">
    <property type="entry name" value="Fur_like"/>
    <property type="match status" value="1"/>
</dbReference>
<dbReference type="SUPFAM" id="SSF46785">
    <property type="entry name" value="Winged helix' DNA-binding domain"/>
    <property type="match status" value="1"/>
</dbReference>
<sequence>MVNTPPTGLAQPRSLRTTLNDRGQRLTPQRQRVLDLFERIGEGSHLSAEEVHLRLVRSQERVSLATVYRTLRLLSSMGLLQELELPEGGRRFELAGDAHRDHHHLVCVRCGRTEEFESGAVLAAGEAAAGSFGFRLLECVLNVRALCPACAAEEQG</sequence>
<evidence type="ECO:0000313" key="7">
    <source>
        <dbReference type="EMBL" id="MEA5391138.1"/>
    </source>
</evidence>
<protein>
    <submittedName>
        <fullName evidence="7">Fur family transcriptional regulator</fullName>
    </submittedName>
</protein>
<evidence type="ECO:0000256" key="4">
    <source>
        <dbReference type="ARBA" id="ARBA00023015"/>
    </source>
</evidence>
<comment type="caution">
    <text evidence="7">The sequence shown here is derived from an EMBL/GenBank/DDBJ whole genome shotgun (WGS) entry which is preliminary data.</text>
</comment>
<keyword evidence="4" id="KW-0805">Transcription regulation</keyword>
<dbReference type="Pfam" id="PF01475">
    <property type="entry name" value="FUR"/>
    <property type="match status" value="1"/>
</dbReference>
<dbReference type="EMBL" id="JAYGHX010000003">
    <property type="protein sequence ID" value="MEA5391138.1"/>
    <property type="molecule type" value="Genomic_DNA"/>
</dbReference>
<keyword evidence="2" id="KW-0678">Repressor</keyword>
<keyword evidence="8" id="KW-1185">Reference proteome</keyword>
<dbReference type="Gene3D" id="3.30.1490.190">
    <property type="match status" value="1"/>
</dbReference>
<evidence type="ECO:0000313" key="8">
    <source>
        <dbReference type="Proteomes" id="UP001304461"/>
    </source>
</evidence>
<dbReference type="InterPro" id="IPR036390">
    <property type="entry name" value="WH_DNA-bd_sf"/>
</dbReference>
<organism evidence="7 8">
    <name type="scientific">Cyanobium gracile UHCC 0139</name>
    <dbReference type="NCBI Taxonomy" id="3110308"/>
    <lineage>
        <taxon>Bacteria</taxon>
        <taxon>Bacillati</taxon>
        <taxon>Cyanobacteriota</taxon>
        <taxon>Cyanophyceae</taxon>
        <taxon>Synechococcales</taxon>
        <taxon>Prochlorococcaceae</taxon>
        <taxon>Cyanobium</taxon>
    </lineage>
</organism>
<comment type="similarity">
    <text evidence="1">Belongs to the Fur family.</text>
</comment>